<sequence>MQIYYISFKNSWKTKRKLAVAPLAVFMPIFGTTVFQGDRKSRPYTPLRCSSQCSTQMREVPISPSFGPSLVTFGATGPLYYHLPQ</sequence>
<protein>
    <submittedName>
        <fullName evidence="1">Uncharacterized protein</fullName>
    </submittedName>
</protein>
<comment type="caution">
    <text evidence="1">The sequence shown here is derived from an EMBL/GenBank/DDBJ whole genome shotgun (WGS) entry which is preliminary data.</text>
</comment>
<name>A0A5J4SZ14_9ZZZZ</name>
<reference evidence="1" key="1">
    <citation type="submission" date="2019-03" db="EMBL/GenBank/DDBJ databases">
        <title>Single cell metagenomics reveals metabolic interactions within the superorganism composed of flagellate Streblomastix strix and complex community of Bacteroidetes bacteria on its surface.</title>
        <authorList>
            <person name="Treitli S.C."/>
            <person name="Kolisko M."/>
            <person name="Husnik F."/>
            <person name="Keeling P."/>
            <person name="Hampl V."/>
        </authorList>
    </citation>
    <scope>NUCLEOTIDE SEQUENCE</scope>
    <source>
        <strain evidence="1">STM</strain>
    </source>
</reference>
<gene>
    <name evidence="1" type="ORF">EZS27_001413</name>
</gene>
<proteinExistence type="predicted"/>
<accession>A0A5J4SZ14</accession>
<evidence type="ECO:0000313" key="1">
    <source>
        <dbReference type="EMBL" id="KAA6351267.1"/>
    </source>
</evidence>
<organism evidence="1">
    <name type="scientific">termite gut metagenome</name>
    <dbReference type="NCBI Taxonomy" id="433724"/>
    <lineage>
        <taxon>unclassified sequences</taxon>
        <taxon>metagenomes</taxon>
        <taxon>organismal metagenomes</taxon>
    </lineage>
</organism>
<dbReference type="EMBL" id="SNRY01000016">
    <property type="protein sequence ID" value="KAA6351267.1"/>
    <property type="molecule type" value="Genomic_DNA"/>
</dbReference>
<dbReference type="AlphaFoldDB" id="A0A5J4SZ14"/>